<evidence type="ECO:0000259" key="2">
    <source>
        <dbReference type="Pfam" id="PF01841"/>
    </source>
</evidence>
<dbReference type="Gene3D" id="3.10.620.30">
    <property type="match status" value="1"/>
</dbReference>
<feature type="domain" description="Transglutaminase-like" evidence="2">
    <location>
        <begin position="278"/>
        <end position="353"/>
    </location>
</feature>
<dbReference type="RefSeq" id="WP_386097696.1">
    <property type="nucleotide sequence ID" value="NZ_JBHUOZ010000002.1"/>
</dbReference>
<dbReference type="InterPro" id="IPR002931">
    <property type="entry name" value="Transglutaminase-like"/>
</dbReference>
<gene>
    <name evidence="3" type="ORF">ACFS6H_09575</name>
</gene>
<dbReference type="Pfam" id="PF01841">
    <property type="entry name" value="Transglut_core"/>
    <property type="match status" value="1"/>
</dbReference>
<organism evidence="3 4">
    <name type="scientific">Terrimonas rubra</name>
    <dbReference type="NCBI Taxonomy" id="1035890"/>
    <lineage>
        <taxon>Bacteria</taxon>
        <taxon>Pseudomonadati</taxon>
        <taxon>Bacteroidota</taxon>
        <taxon>Chitinophagia</taxon>
        <taxon>Chitinophagales</taxon>
        <taxon>Chitinophagaceae</taxon>
        <taxon>Terrimonas</taxon>
    </lineage>
</organism>
<proteinExistence type="predicted"/>
<keyword evidence="4" id="KW-1185">Reference proteome</keyword>
<dbReference type="InterPro" id="IPR038765">
    <property type="entry name" value="Papain-like_cys_pep_sf"/>
</dbReference>
<sequence>MHVPLFVRSAKPVIFKTLSVLLCFFLFLHAKAQSAGEEENAPENVAITNYTREFRFEAGTRENPVVIKEVSTKEYLCKSYRTRVTIAEFFGQEETVDDINIQVDSKKYNYKPVAEYYEMDGIFYSDAKVYHFQIPLAKQNSTSRVVFKKTVLDPRYFCNVFFMDHYAIENGSVRIVVPNWMNVELKEYNFSRYGVESAVNKGANETIYTYTFKGLPAISDESSAPGITQYSPHVLVMSKSAANDFGSFTYFKTVKEQYNWYNKLVKELGDETGKLKAQTEAIVAGSQTDEEKVKKVFQWVQDNIRYIAFENGIAGFKPAPAIDVYQKKYGDCKGMANLLTTMLRSINLDARRCWIGTNKIAYDYSTPSLAVDNHMISAWFKNGKPVFLDATEKYIGFGEVAERIQGRQTLIEDGSQYILERVSVATYTQNTAIESRKLTIDGNNLKGTVSHTWIGENKVWLLNQLNSIKQEKKEDAIKNFLADNKKGYEISNMQVHNLNDYNAPLKITYDLVWKNVISNFGKEAYLEVDNRRTYEGFTIDENKRKQPVILPFKNHTIFETEIMLPDNFSAEKLPAVLDIKNQAYRFSITYKKEGRKLLYRREIAIDRTELKPETFTTWNKDIKTLKNFYNEQLELTVK</sequence>
<comment type="caution">
    <text evidence="3">The sequence shown here is derived from an EMBL/GenBank/DDBJ whole genome shotgun (WGS) entry which is preliminary data.</text>
</comment>
<dbReference type="Gene3D" id="2.60.120.1130">
    <property type="match status" value="1"/>
</dbReference>
<dbReference type="EMBL" id="JBHUOZ010000002">
    <property type="protein sequence ID" value="MFD2919956.1"/>
    <property type="molecule type" value="Genomic_DNA"/>
</dbReference>
<evidence type="ECO:0000256" key="1">
    <source>
        <dbReference type="SAM" id="SignalP"/>
    </source>
</evidence>
<evidence type="ECO:0000313" key="4">
    <source>
        <dbReference type="Proteomes" id="UP001597511"/>
    </source>
</evidence>
<reference evidence="4" key="1">
    <citation type="journal article" date="2019" name="Int. J. Syst. Evol. Microbiol.">
        <title>The Global Catalogue of Microorganisms (GCM) 10K type strain sequencing project: providing services to taxonomists for standard genome sequencing and annotation.</title>
        <authorList>
            <consortium name="The Broad Institute Genomics Platform"/>
            <consortium name="The Broad Institute Genome Sequencing Center for Infectious Disease"/>
            <person name="Wu L."/>
            <person name="Ma J."/>
        </authorList>
    </citation>
    <scope>NUCLEOTIDE SEQUENCE [LARGE SCALE GENOMIC DNA]</scope>
    <source>
        <strain evidence="4">KCTC 23299</strain>
    </source>
</reference>
<protein>
    <submittedName>
        <fullName evidence="3">Transglutaminase domain-containing protein</fullName>
    </submittedName>
</protein>
<dbReference type="Gene3D" id="2.60.40.3140">
    <property type="match status" value="1"/>
</dbReference>
<keyword evidence="1" id="KW-0732">Signal</keyword>
<evidence type="ECO:0000313" key="3">
    <source>
        <dbReference type="EMBL" id="MFD2919956.1"/>
    </source>
</evidence>
<feature type="signal peptide" evidence="1">
    <location>
        <begin position="1"/>
        <end position="32"/>
    </location>
</feature>
<dbReference type="SUPFAM" id="SSF54001">
    <property type="entry name" value="Cysteine proteinases"/>
    <property type="match status" value="1"/>
</dbReference>
<name>A0ABW6A6S3_9BACT</name>
<accession>A0ABW6A6S3</accession>
<feature type="chain" id="PRO_5046637404" evidence="1">
    <location>
        <begin position="33"/>
        <end position="638"/>
    </location>
</feature>
<dbReference type="Proteomes" id="UP001597511">
    <property type="component" value="Unassembled WGS sequence"/>
</dbReference>